<feature type="compositionally biased region" description="Basic and acidic residues" evidence="1">
    <location>
        <begin position="171"/>
        <end position="183"/>
    </location>
</feature>
<feature type="compositionally biased region" description="Basic and acidic residues" evidence="1">
    <location>
        <begin position="578"/>
        <end position="590"/>
    </location>
</feature>
<accession>A0AAW2R865</accession>
<gene>
    <name evidence="2" type="ORF">Scaly_0753300</name>
</gene>
<dbReference type="PANTHER" id="PTHR36884:SF4">
    <property type="entry name" value="FIP1[III]-LIKE PROTEIN"/>
    <property type="match status" value="1"/>
</dbReference>
<feature type="compositionally biased region" description="Low complexity" evidence="1">
    <location>
        <begin position="305"/>
        <end position="317"/>
    </location>
</feature>
<feature type="compositionally biased region" description="Polar residues" evidence="1">
    <location>
        <begin position="262"/>
        <end position="272"/>
    </location>
</feature>
<comment type="caution">
    <text evidence="2">The sequence shown here is derived from an EMBL/GenBank/DDBJ whole genome shotgun (WGS) entry which is preliminary data.</text>
</comment>
<dbReference type="InterPro" id="IPR044976">
    <property type="entry name" value="FIPS5/FIPS3-like"/>
</dbReference>
<evidence type="ECO:0008006" key="3">
    <source>
        <dbReference type="Google" id="ProtNLM"/>
    </source>
</evidence>
<feature type="region of interest" description="Disordered" evidence="1">
    <location>
        <begin position="257"/>
        <end position="334"/>
    </location>
</feature>
<feature type="region of interest" description="Disordered" evidence="1">
    <location>
        <begin position="350"/>
        <end position="398"/>
    </location>
</feature>
<feature type="compositionally biased region" description="Acidic residues" evidence="1">
    <location>
        <begin position="88"/>
        <end position="101"/>
    </location>
</feature>
<dbReference type="PANTHER" id="PTHR36884">
    <property type="entry name" value="FIP1[III]-LIKE PROTEIN"/>
    <property type="match status" value="1"/>
</dbReference>
<sequence length="1016" mass="116116">MEEFDDDDFSDLYADVEVQASSAICSLRGLKEMSPGENGILGDASREEDGYGFYEHATGGENVERADEEDGGGLTKLPMENGDICESGSEDLDILPNDDVDGDKQKLDGECDNGGQGIEDDRKKHGRTDGNKESLSGGDYDSRRKNFKDNSLNSKKRRVDEIGGQVQKPSKSGDDDLDDHRDLYFSSGSEDDSPNFGRNDGGEIASESAFSFVDEDMSVPVDYSSIGFLGIHVHVILFLDLDKYGSLQISDSVEDNHHEVSNCESDGTTEAMGTSDDMSRRPASSKYKKVQSAVEPRSYQRAWSRHCPSSSRSPSPCAALSDHDTGKNYKHLKRPSSRLVHELEEATAHLYHSPGDFKSHNTRPSTKGGRSCQRHRSPTRQHKRSNNMPDANTHVPDEDAPYAIDAKRLYDKDRSHGRRRTMIDFSYKKKGMPHSNQAEALFSSGSGFIPDYHLGPAYSKNQYRKTHSSFGCETGWSDSNKISGRQNFLERKRSKIDYVASGDDWFHNRRHTVRGDFEDSRKLIPIYSSAAVSRRDTPFSVKGDEMQFRRRTERDYLSPLSDYIHRPPRGKYRIHVPSGERDRDNLDYRYDQNIASDGRKNKRSRVGKRRCDSPFNSSDNLLYIEKEDNDWTYINQQPLPIHSYEEPIASGRELFQGAAGPETGVPERNMRCSWKEMHIKSWRYGTNVATFDKSEGLRYHHPEDRHGGTRDYPRSTDTYAWNRNIKGHHSEDCFVQRRRYKQHELLHSRGEIYKSRQQDDTMFHHEGPSYHFERISGNNQPDYRREFDCVAELIDERDMGKNRFKRMREEDRSNQSGGCLFIQPDSRAQMHQRSQVEPRLVVVGKECTLQSFRRTCEAGVDKHHSRRDFMEWNDNQKPKKSHDLGNFNAEKAVLTGERKVDTNISDKNRHDTTSGTLQKEFLDIEEGQIITEGINEGSLKCVIASDDMTKTSKMEHPETASKGNVVEIPGDQKIQEIMAKMERRRERFKQPITSSSDSGKTSKHCLIWMLKLLQIN</sequence>
<proteinExistence type="predicted"/>
<organism evidence="2">
    <name type="scientific">Sesamum calycinum</name>
    <dbReference type="NCBI Taxonomy" id="2727403"/>
    <lineage>
        <taxon>Eukaryota</taxon>
        <taxon>Viridiplantae</taxon>
        <taxon>Streptophyta</taxon>
        <taxon>Embryophyta</taxon>
        <taxon>Tracheophyta</taxon>
        <taxon>Spermatophyta</taxon>
        <taxon>Magnoliopsida</taxon>
        <taxon>eudicotyledons</taxon>
        <taxon>Gunneridae</taxon>
        <taxon>Pentapetalae</taxon>
        <taxon>asterids</taxon>
        <taxon>lamiids</taxon>
        <taxon>Lamiales</taxon>
        <taxon>Pedaliaceae</taxon>
        <taxon>Sesamum</taxon>
    </lineage>
</organism>
<feature type="compositionally biased region" description="Basic residues" evidence="1">
    <location>
        <begin position="372"/>
        <end position="385"/>
    </location>
</feature>
<evidence type="ECO:0000313" key="2">
    <source>
        <dbReference type="EMBL" id="KAL0376357.1"/>
    </source>
</evidence>
<feature type="region of interest" description="Disordered" evidence="1">
    <location>
        <begin position="568"/>
        <end position="612"/>
    </location>
</feature>
<reference evidence="2" key="2">
    <citation type="journal article" date="2024" name="Plant">
        <title>Genomic evolution and insights into agronomic trait innovations of Sesamum species.</title>
        <authorList>
            <person name="Miao H."/>
            <person name="Wang L."/>
            <person name="Qu L."/>
            <person name="Liu H."/>
            <person name="Sun Y."/>
            <person name="Le M."/>
            <person name="Wang Q."/>
            <person name="Wei S."/>
            <person name="Zheng Y."/>
            <person name="Lin W."/>
            <person name="Duan Y."/>
            <person name="Cao H."/>
            <person name="Xiong S."/>
            <person name="Wang X."/>
            <person name="Wei L."/>
            <person name="Li C."/>
            <person name="Ma Q."/>
            <person name="Ju M."/>
            <person name="Zhao R."/>
            <person name="Li G."/>
            <person name="Mu C."/>
            <person name="Tian Q."/>
            <person name="Mei H."/>
            <person name="Zhang T."/>
            <person name="Gao T."/>
            <person name="Zhang H."/>
        </authorList>
    </citation>
    <scope>NUCLEOTIDE SEQUENCE</scope>
    <source>
        <strain evidence="2">KEN8</strain>
    </source>
</reference>
<dbReference type="GO" id="GO:0006397">
    <property type="term" value="P:mRNA processing"/>
    <property type="evidence" value="ECO:0007669"/>
    <property type="project" value="InterPro"/>
</dbReference>
<feature type="region of interest" description="Disordered" evidence="1">
    <location>
        <begin position="34"/>
        <end position="202"/>
    </location>
</feature>
<reference evidence="2" key="1">
    <citation type="submission" date="2020-06" db="EMBL/GenBank/DDBJ databases">
        <authorList>
            <person name="Li T."/>
            <person name="Hu X."/>
            <person name="Zhang T."/>
            <person name="Song X."/>
            <person name="Zhang H."/>
            <person name="Dai N."/>
            <person name="Sheng W."/>
            <person name="Hou X."/>
            <person name="Wei L."/>
        </authorList>
    </citation>
    <scope>NUCLEOTIDE SEQUENCE</scope>
    <source>
        <strain evidence="2">KEN8</strain>
        <tissue evidence="2">Leaf</tissue>
    </source>
</reference>
<name>A0AAW2R865_9LAMI</name>
<feature type="compositionally biased region" description="Basic and acidic residues" evidence="1">
    <location>
        <begin position="119"/>
        <end position="132"/>
    </location>
</feature>
<evidence type="ECO:0000256" key="1">
    <source>
        <dbReference type="SAM" id="MobiDB-lite"/>
    </source>
</evidence>
<dbReference type="EMBL" id="JACGWM010000004">
    <property type="protein sequence ID" value="KAL0376357.1"/>
    <property type="molecule type" value="Genomic_DNA"/>
</dbReference>
<dbReference type="AlphaFoldDB" id="A0AAW2R865"/>
<protein>
    <recommendedName>
        <fullName evidence="3">FIP1[III]-like protein</fullName>
    </recommendedName>
</protein>